<reference evidence="1 2" key="1">
    <citation type="submission" date="2015-01" db="EMBL/GenBank/DDBJ databases">
        <title>Jeotgalibacillus campisalis genome sequencing.</title>
        <authorList>
            <person name="Goh K.M."/>
            <person name="Chan K.-G."/>
            <person name="Yaakop A.S."/>
            <person name="Ee R."/>
            <person name="Gan H.M."/>
            <person name="Chan C.S."/>
        </authorList>
    </citation>
    <scope>NUCLEOTIDE SEQUENCE [LARGE SCALE GENOMIC DNA]</scope>
    <source>
        <strain evidence="1 2">SF-57</strain>
    </source>
</reference>
<name>A0A0C2VGV9_9BACL</name>
<protein>
    <submittedName>
        <fullName evidence="1">Uncharacterized protein</fullName>
    </submittedName>
</protein>
<evidence type="ECO:0000313" key="1">
    <source>
        <dbReference type="EMBL" id="KIL43756.1"/>
    </source>
</evidence>
<dbReference type="EMBL" id="JXRR01000021">
    <property type="protein sequence ID" value="KIL43756.1"/>
    <property type="molecule type" value="Genomic_DNA"/>
</dbReference>
<sequence>MVKPSFQNSPVEGKFVYFSDLSCYFQLLIKRIFIYITRYFTTSQAEIKVISSLLSFIHNKKPGSLSNEPGFFPTLL</sequence>
<gene>
    <name evidence="1" type="ORF">KR50_32750</name>
</gene>
<evidence type="ECO:0000313" key="2">
    <source>
        <dbReference type="Proteomes" id="UP000031972"/>
    </source>
</evidence>
<comment type="caution">
    <text evidence="1">The sequence shown here is derived from an EMBL/GenBank/DDBJ whole genome shotgun (WGS) entry which is preliminary data.</text>
</comment>
<dbReference type="AlphaFoldDB" id="A0A0C2VGV9"/>
<organism evidence="1 2">
    <name type="scientific">Jeotgalibacillus campisalis</name>
    <dbReference type="NCBI Taxonomy" id="220754"/>
    <lineage>
        <taxon>Bacteria</taxon>
        <taxon>Bacillati</taxon>
        <taxon>Bacillota</taxon>
        <taxon>Bacilli</taxon>
        <taxon>Bacillales</taxon>
        <taxon>Caryophanaceae</taxon>
        <taxon>Jeotgalibacillus</taxon>
    </lineage>
</organism>
<keyword evidence="2" id="KW-1185">Reference proteome</keyword>
<proteinExistence type="predicted"/>
<dbReference type="Proteomes" id="UP000031972">
    <property type="component" value="Unassembled WGS sequence"/>
</dbReference>
<accession>A0A0C2VGV9</accession>